<sequence>MDIQLEKFIERLVKRIDIERIYQFAFPTDDGEQQLKTQLLLVVNPVKGMAPNALAPIVSLCMSDLEKEIPFEMMITGEWSNRVKQGSLYHTYASLPEHLRYASKNRPNTLFPDKNIKGLLELAQYEYNRAREISDEFRAGVANFLAKDDYTQATFMLHQFVETRIKAFKTSVAGVKSTKGHNLEQLIKSIRGTLPGLHDLFPYDELQAELLRKLDQSYVKTLKWLQIEITKEEFDVLLQKCEGAAEEMDRRVALMFSCITAYREKKSVAQEKAAQDQVENKEAKAESYGSKQEGQPVKTLVCESFKDYPWLPEYTSDVNQLLEKIRKNHNPEQITMLNYHTGGFSGGSLFQQEQQDQQEQGGAKVELYLVVIMNNTGPFHFKCMQVGVASAMVLYLNVSYIERKLAEGHRFVNTLWTRGRILRRKSTFKPKFDITEVDWEAIYEKEAKIVENAKVCMNNLYCMLNNSSTLMLDTALLLIRNLYEIGVNTYTRCTLGSRFLECSLGEQVDWSGAIDRKLIDFVYPDSEVQLARLRLIMGIRTVWWKCVDLGLSKTSKPEYTELAREVKHFFEKQLDKTLVQLKQRAEQKKKEAISD</sequence>
<dbReference type="OrthoDB" id="693624at2"/>
<evidence type="ECO:0000313" key="3">
    <source>
        <dbReference type="Proteomes" id="UP000306808"/>
    </source>
</evidence>
<feature type="domain" description="HEPN" evidence="1">
    <location>
        <begin position="132"/>
        <end position="242"/>
    </location>
</feature>
<dbReference type="AlphaFoldDB" id="A0A4U0P0A3"/>
<dbReference type="EMBL" id="SUME01000004">
    <property type="protein sequence ID" value="TJZ60627.1"/>
    <property type="molecule type" value="Genomic_DNA"/>
</dbReference>
<accession>A0A4U0P0A3</accession>
<reference evidence="2 3" key="1">
    <citation type="submission" date="2019-04" db="EMBL/GenBank/DDBJ databases">
        <title>Sphingobacterium olei sp. nov., isolated from oil-contaminated soil.</title>
        <authorList>
            <person name="Liu B."/>
        </authorList>
    </citation>
    <scope>NUCLEOTIDE SEQUENCE [LARGE SCALE GENOMIC DNA]</scope>
    <source>
        <strain evidence="2 3">HAL-9</strain>
    </source>
</reference>
<comment type="caution">
    <text evidence="2">The sequence shown here is derived from an EMBL/GenBank/DDBJ whole genome shotgun (WGS) entry which is preliminary data.</text>
</comment>
<dbReference type="Proteomes" id="UP000306808">
    <property type="component" value="Unassembled WGS sequence"/>
</dbReference>
<dbReference type="InterPro" id="IPR007842">
    <property type="entry name" value="HEPN_dom"/>
</dbReference>
<protein>
    <submittedName>
        <fullName evidence="2">HEPN domain-containing protein</fullName>
    </submittedName>
</protein>
<evidence type="ECO:0000313" key="2">
    <source>
        <dbReference type="EMBL" id="TJZ60627.1"/>
    </source>
</evidence>
<dbReference type="Gene3D" id="1.20.120.330">
    <property type="entry name" value="Nucleotidyltransferases domain 2"/>
    <property type="match status" value="1"/>
</dbReference>
<gene>
    <name evidence="2" type="ORF">FAZ15_11585</name>
</gene>
<keyword evidence="3" id="KW-1185">Reference proteome</keyword>
<evidence type="ECO:0000259" key="1">
    <source>
        <dbReference type="Pfam" id="PF05168"/>
    </source>
</evidence>
<dbReference type="SUPFAM" id="SSF81593">
    <property type="entry name" value="Nucleotidyltransferase substrate binding subunit/domain"/>
    <property type="match status" value="1"/>
</dbReference>
<dbReference type="RefSeq" id="WP_136901474.1">
    <property type="nucleotide sequence ID" value="NZ_SUME01000004.1"/>
</dbReference>
<dbReference type="Pfam" id="PF05168">
    <property type="entry name" value="HEPN"/>
    <property type="match status" value="1"/>
</dbReference>
<proteinExistence type="predicted"/>
<name>A0A4U0P0A3_9SPHI</name>
<organism evidence="2 3">
    <name type="scientific">Sphingobacterium olei</name>
    <dbReference type="NCBI Taxonomy" id="2571155"/>
    <lineage>
        <taxon>Bacteria</taxon>
        <taxon>Pseudomonadati</taxon>
        <taxon>Bacteroidota</taxon>
        <taxon>Sphingobacteriia</taxon>
        <taxon>Sphingobacteriales</taxon>
        <taxon>Sphingobacteriaceae</taxon>
        <taxon>Sphingobacterium</taxon>
    </lineage>
</organism>